<name>A0A0V1PWY2_9ASCO</name>
<protein>
    <recommendedName>
        <fullName evidence="3">Alcohol dehydrogenase-like C-terminal domain-containing protein</fullName>
    </recommendedName>
</protein>
<gene>
    <name evidence="1" type="ORF">AC631_03569</name>
</gene>
<dbReference type="GeneID" id="26840578"/>
<proteinExistence type="predicted"/>
<evidence type="ECO:0000313" key="2">
    <source>
        <dbReference type="Proteomes" id="UP000054251"/>
    </source>
</evidence>
<dbReference type="RefSeq" id="XP_015466796.1">
    <property type="nucleotide sequence ID" value="XM_015612398.1"/>
</dbReference>
<dbReference type="OrthoDB" id="3941538at2759"/>
<organism evidence="1 2">
    <name type="scientific">Debaryomyces fabryi</name>
    <dbReference type="NCBI Taxonomy" id="58627"/>
    <lineage>
        <taxon>Eukaryota</taxon>
        <taxon>Fungi</taxon>
        <taxon>Dikarya</taxon>
        <taxon>Ascomycota</taxon>
        <taxon>Saccharomycotina</taxon>
        <taxon>Pichiomycetes</taxon>
        <taxon>Debaryomycetaceae</taxon>
        <taxon>Debaryomyces</taxon>
    </lineage>
</organism>
<comment type="caution">
    <text evidence="1">The sequence shown here is derived from an EMBL/GenBank/DDBJ whole genome shotgun (WGS) entry which is preliminary data.</text>
</comment>
<dbReference type="Proteomes" id="UP000054251">
    <property type="component" value="Unassembled WGS sequence"/>
</dbReference>
<sequence>MREFTTKELNLFGSFRYGFNDYKTSVAILDENHRNGKENAAIDFESLIAHRFKFDEAIDAYDLIKGGNNCHKCIISGPE</sequence>
<dbReference type="Gene3D" id="3.90.180.10">
    <property type="entry name" value="Medium-chain alcohol dehydrogenases, catalytic domain"/>
    <property type="match status" value="1"/>
</dbReference>
<evidence type="ECO:0008006" key="3">
    <source>
        <dbReference type="Google" id="ProtNLM"/>
    </source>
</evidence>
<reference evidence="1 2" key="1">
    <citation type="submission" date="2015-11" db="EMBL/GenBank/DDBJ databases">
        <title>The genome of Debaryomyces fabryi.</title>
        <authorList>
            <person name="Tafer H."/>
            <person name="Lopandic K."/>
        </authorList>
    </citation>
    <scope>NUCLEOTIDE SEQUENCE [LARGE SCALE GENOMIC DNA]</scope>
    <source>
        <strain evidence="1 2">CBS 789</strain>
    </source>
</reference>
<evidence type="ECO:0000313" key="1">
    <source>
        <dbReference type="EMBL" id="KSA00694.1"/>
    </source>
</evidence>
<accession>A0A0V1PWY2</accession>
<dbReference type="AlphaFoldDB" id="A0A0V1PWY2"/>
<dbReference type="Gene3D" id="3.40.50.720">
    <property type="entry name" value="NAD(P)-binding Rossmann-like Domain"/>
    <property type="match status" value="1"/>
</dbReference>
<keyword evidence="2" id="KW-1185">Reference proteome</keyword>
<dbReference type="EMBL" id="LMYN01000078">
    <property type="protein sequence ID" value="KSA00694.1"/>
    <property type="molecule type" value="Genomic_DNA"/>
</dbReference>